<proteinExistence type="predicted"/>
<accession>A0ABP7IEY1</accession>
<comment type="caution">
    <text evidence="1">The sequence shown here is derived from an EMBL/GenBank/DDBJ whole genome shotgun (WGS) entry which is preliminary data.</text>
</comment>
<protein>
    <submittedName>
        <fullName evidence="1">Uncharacterized protein</fullName>
    </submittedName>
</protein>
<name>A0ABP7IEY1_9ACTN</name>
<dbReference type="EMBL" id="BAABDE010000023">
    <property type="protein sequence ID" value="GAA3816922.1"/>
    <property type="molecule type" value="Genomic_DNA"/>
</dbReference>
<dbReference type="Proteomes" id="UP001501009">
    <property type="component" value="Unassembled WGS sequence"/>
</dbReference>
<evidence type="ECO:0000313" key="1">
    <source>
        <dbReference type="EMBL" id="GAA3816922.1"/>
    </source>
</evidence>
<gene>
    <name evidence="1" type="ORF">GCM10022403_057940</name>
</gene>
<sequence>MAPNSAMTVPATAYDPEARITASIADSGTIPYDSLPSRAAAKVRRACGIRSTAAYDGRRATDVEDTAVPQLEAWKGDA</sequence>
<reference evidence="2" key="1">
    <citation type="journal article" date="2019" name="Int. J. Syst. Evol. Microbiol.">
        <title>The Global Catalogue of Microorganisms (GCM) 10K type strain sequencing project: providing services to taxonomists for standard genome sequencing and annotation.</title>
        <authorList>
            <consortium name="The Broad Institute Genomics Platform"/>
            <consortium name="The Broad Institute Genome Sequencing Center for Infectious Disease"/>
            <person name="Wu L."/>
            <person name="Ma J."/>
        </authorList>
    </citation>
    <scope>NUCLEOTIDE SEQUENCE [LARGE SCALE GENOMIC DNA]</scope>
    <source>
        <strain evidence="2">JCM 17138</strain>
    </source>
</reference>
<keyword evidence="2" id="KW-1185">Reference proteome</keyword>
<evidence type="ECO:0000313" key="2">
    <source>
        <dbReference type="Proteomes" id="UP001501009"/>
    </source>
</evidence>
<organism evidence="1 2">
    <name type="scientific">Streptomyces coacervatus</name>
    <dbReference type="NCBI Taxonomy" id="647381"/>
    <lineage>
        <taxon>Bacteria</taxon>
        <taxon>Bacillati</taxon>
        <taxon>Actinomycetota</taxon>
        <taxon>Actinomycetes</taxon>
        <taxon>Kitasatosporales</taxon>
        <taxon>Streptomycetaceae</taxon>
        <taxon>Streptomyces</taxon>
    </lineage>
</organism>